<organism evidence="1 2">
    <name type="scientific">Chitinivibrio alkaliphilus ACht1</name>
    <dbReference type="NCBI Taxonomy" id="1313304"/>
    <lineage>
        <taxon>Bacteria</taxon>
        <taxon>Pseudomonadati</taxon>
        <taxon>Fibrobacterota</taxon>
        <taxon>Chitinivibrionia</taxon>
        <taxon>Chitinivibrionales</taxon>
        <taxon>Chitinivibrionaceae</taxon>
        <taxon>Chitinivibrio</taxon>
    </lineage>
</organism>
<accession>U7DCD8</accession>
<protein>
    <submittedName>
        <fullName evidence="1">Uncharacterized protein</fullName>
    </submittedName>
</protein>
<dbReference type="Pfam" id="PF14559">
    <property type="entry name" value="TPR_19"/>
    <property type="match status" value="1"/>
</dbReference>
<dbReference type="InterPro" id="IPR011990">
    <property type="entry name" value="TPR-like_helical_dom_sf"/>
</dbReference>
<dbReference type="SUPFAM" id="SSF48452">
    <property type="entry name" value="TPR-like"/>
    <property type="match status" value="1"/>
</dbReference>
<dbReference type="STRING" id="1313304.CALK_0810"/>
<reference evidence="1 2" key="1">
    <citation type="journal article" date="2013" name="Environ. Microbiol.">
        <title>Genome analysis of Chitinivibrio alkaliphilus gen. nov., sp. nov., a novel extremely haloalkaliphilic anaerobic chitinolytic bacterium from the candidate phylum Termite Group 3.</title>
        <authorList>
            <person name="Sorokin D.Y."/>
            <person name="Gumerov V.M."/>
            <person name="Rakitin A.L."/>
            <person name="Beletsky A.V."/>
            <person name="Damste J.S."/>
            <person name="Muyzer G."/>
            <person name="Mardanov A.V."/>
            <person name="Ravin N.V."/>
        </authorList>
    </citation>
    <scope>NUCLEOTIDE SEQUENCE [LARGE SCALE GENOMIC DNA]</scope>
    <source>
        <strain evidence="1 2">ACht1</strain>
    </source>
</reference>
<dbReference type="OrthoDB" id="3619320at2"/>
<name>U7DCD8_9BACT</name>
<gene>
    <name evidence="1" type="ORF">CALK_0810</name>
</gene>
<dbReference type="RefSeq" id="WP_022636321.1">
    <property type="nucleotide sequence ID" value="NZ_ASJR01000006.1"/>
</dbReference>
<evidence type="ECO:0000313" key="2">
    <source>
        <dbReference type="Proteomes" id="UP000017148"/>
    </source>
</evidence>
<dbReference type="AlphaFoldDB" id="U7DCD8"/>
<comment type="caution">
    <text evidence="1">The sequence shown here is derived from an EMBL/GenBank/DDBJ whole genome shotgun (WGS) entry which is preliminary data.</text>
</comment>
<sequence>MALSLVNEESLLKLYNEDPTTLLFARLAALLLGNGKRTKATTIAETGVQQYPDYVTGRIVLAQCYSEADNYTGAYTHITEVLKKEPQNAKALALLSEISEKMGNMEEAEKVRGCLRQIYPHDPTLEGKKIVSQQ</sequence>
<dbReference type="EMBL" id="ASJR01000006">
    <property type="protein sequence ID" value="ERP32090.1"/>
    <property type="molecule type" value="Genomic_DNA"/>
</dbReference>
<keyword evidence="2" id="KW-1185">Reference proteome</keyword>
<dbReference type="Gene3D" id="1.25.40.10">
    <property type="entry name" value="Tetratricopeptide repeat domain"/>
    <property type="match status" value="1"/>
</dbReference>
<evidence type="ECO:0000313" key="1">
    <source>
        <dbReference type="EMBL" id="ERP32090.1"/>
    </source>
</evidence>
<proteinExistence type="predicted"/>
<dbReference type="Proteomes" id="UP000017148">
    <property type="component" value="Unassembled WGS sequence"/>
</dbReference>